<dbReference type="SMART" id="SM00409">
    <property type="entry name" value="IG"/>
    <property type="match status" value="3"/>
</dbReference>
<reference evidence="20" key="2">
    <citation type="journal article" date="2023" name="Science">
        <title>Genomic signatures of disease resistance in endangered staghorn corals.</title>
        <authorList>
            <person name="Vollmer S.V."/>
            <person name="Selwyn J.D."/>
            <person name="Despard B.A."/>
            <person name="Roesel C.L."/>
        </authorList>
    </citation>
    <scope>NUCLEOTIDE SEQUENCE</scope>
    <source>
        <strain evidence="20">K2</strain>
    </source>
</reference>
<dbReference type="PROSITE" id="PS00109">
    <property type="entry name" value="PROTEIN_KINASE_TYR"/>
    <property type="match status" value="1"/>
</dbReference>
<evidence type="ECO:0000256" key="15">
    <source>
        <dbReference type="SAM" id="Phobius"/>
    </source>
</evidence>
<dbReference type="EMBL" id="JARQWQ010000002">
    <property type="protein sequence ID" value="KAK2573529.1"/>
    <property type="molecule type" value="Genomic_DNA"/>
</dbReference>
<feature type="domain" description="Fibronectin type-III" evidence="19">
    <location>
        <begin position="441"/>
        <end position="534"/>
    </location>
</feature>
<keyword evidence="5 15" id="KW-0812">Transmembrane</keyword>
<feature type="domain" description="Ig-like" evidence="18">
    <location>
        <begin position="169"/>
        <end position="252"/>
    </location>
</feature>
<evidence type="ECO:0000313" key="21">
    <source>
        <dbReference type="Proteomes" id="UP001249851"/>
    </source>
</evidence>
<keyword evidence="12" id="KW-0325">Glycoprotein</keyword>
<evidence type="ECO:0000256" key="16">
    <source>
        <dbReference type="SAM" id="SignalP"/>
    </source>
</evidence>
<dbReference type="Pfam" id="PF00041">
    <property type="entry name" value="fn3"/>
    <property type="match status" value="2"/>
</dbReference>
<dbReference type="InterPro" id="IPR011009">
    <property type="entry name" value="Kinase-like_dom_sf"/>
</dbReference>
<dbReference type="Pfam" id="PF13927">
    <property type="entry name" value="Ig_3"/>
    <property type="match status" value="2"/>
</dbReference>
<dbReference type="InterPro" id="IPR003599">
    <property type="entry name" value="Ig_sub"/>
</dbReference>
<keyword evidence="21" id="KW-1185">Reference proteome</keyword>
<dbReference type="GO" id="GO:0007169">
    <property type="term" value="P:cell surface receptor protein tyrosine kinase signaling pathway"/>
    <property type="evidence" value="ECO:0007669"/>
    <property type="project" value="TreeGrafter"/>
</dbReference>
<dbReference type="InterPro" id="IPR008266">
    <property type="entry name" value="Tyr_kinase_AS"/>
</dbReference>
<dbReference type="InterPro" id="IPR003598">
    <property type="entry name" value="Ig_sub2"/>
</dbReference>
<dbReference type="PRINTS" id="PR00109">
    <property type="entry name" value="TYRKINASE"/>
</dbReference>
<dbReference type="InterPro" id="IPR013783">
    <property type="entry name" value="Ig-like_fold"/>
</dbReference>
<feature type="transmembrane region" description="Helical" evidence="15">
    <location>
        <begin position="802"/>
        <end position="826"/>
    </location>
</feature>
<evidence type="ECO:0000313" key="20">
    <source>
        <dbReference type="EMBL" id="KAK2573529.1"/>
    </source>
</evidence>
<evidence type="ECO:0000259" key="17">
    <source>
        <dbReference type="PROSITE" id="PS50011"/>
    </source>
</evidence>
<dbReference type="GO" id="GO:0005886">
    <property type="term" value="C:plasma membrane"/>
    <property type="evidence" value="ECO:0007669"/>
    <property type="project" value="TreeGrafter"/>
</dbReference>
<dbReference type="SUPFAM" id="SSF56112">
    <property type="entry name" value="Protein kinase-like (PK-like)"/>
    <property type="match status" value="1"/>
</dbReference>
<evidence type="ECO:0000256" key="12">
    <source>
        <dbReference type="ARBA" id="ARBA00023180"/>
    </source>
</evidence>
<comment type="similarity">
    <text evidence="2">Belongs to the protein kinase superfamily. CAMK Ser/Thr protein kinase family.</text>
</comment>
<dbReference type="SMART" id="SM00408">
    <property type="entry name" value="IGc2"/>
    <property type="match status" value="2"/>
</dbReference>
<evidence type="ECO:0000256" key="3">
    <source>
        <dbReference type="ARBA" id="ARBA00011902"/>
    </source>
</evidence>
<keyword evidence="16" id="KW-0732">Signal</keyword>
<evidence type="ECO:0000256" key="5">
    <source>
        <dbReference type="ARBA" id="ARBA00022692"/>
    </source>
</evidence>
<dbReference type="Gene3D" id="3.30.200.20">
    <property type="entry name" value="Phosphorylase Kinase, domain 1"/>
    <property type="match status" value="1"/>
</dbReference>
<proteinExistence type="inferred from homology"/>
<feature type="signal peptide" evidence="16">
    <location>
        <begin position="1"/>
        <end position="21"/>
    </location>
</feature>
<organism evidence="20 21">
    <name type="scientific">Acropora cervicornis</name>
    <name type="common">Staghorn coral</name>
    <dbReference type="NCBI Taxonomy" id="6130"/>
    <lineage>
        <taxon>Eukaryota</taxon>
        <taxon>Metazoa</taxon>
        <taxon>Cnidaria</taxon>
        <taxon>Anthozoa</taxon>
        <taxon>Hexacorallia</taxon>
        <taxon>Scleractinia</taxon>
        <taxon>Astrocoeniina</taxon>
        <taxon>Acroporidae</taxon>
        <taxon>Acropora</taxon>
    </lineage>
</organism>
<feature type="compositionally biased region" description="Basic and acidic residues" evidence="14">
    <location>
        <begin position="780"/>
        <end position="793"/>
    </location>
</feature>
<dbReference type="CDD" id="cd00063">
    <property type="entry name" value="FN3"/>
    <property type="match status" value="4"/>
</dbReference>
<dbReference type="InterPro" id="IPR007110">
    <property type="entry name" value="Ig-like_dom"/>
</dbReference>
<dbReference type="InterPro" id="IPR003961">
    <property type="entry name" value="FN3_dom"/>
</dbReference>
<feature type="domain" description="Fibronectin type-III" evidence="19">
    <location>
        <begin position="535"/>
        <end position="628"/>
    </location>
</feature>
<keyword evidence="9 15" id="KW-0472">Membrane</keyword>
<feature type="domain" description="Protein kinase" evidence="17">
    <location>
        <begin position="994"/>
        <end position="1313"/>
    </location>
</feature>
<keyword evidence="7 20" id="KW-0418">Kinase</keyword>
<feature type="compositionally biased region" description="Polar residues" evidence="14">
    <location>
        <begin position="752"/>
        <end position="761"/>
    </location>
</feature>
<evidence type="ECO:0000256" key="8">
    <source>
        <dbReference type="ARBA" id="ARBA00022989"/>
    </source>
</evidence>
<dbReference type="InterPro" id="IPR001245">
    <property type="entry name" value="Ser-Thr/Tyr_kinase_cat_dom"/>
</dbReference>
<dbReference type="InterPro" id="IPR036116">
    <property type="entry name" value="FN3_sf"/>
</dbReference>
<dbReference type="EC" id="2.7.10.1" evidence="3"/>
<evidence type="ECO:0000256" key="1">
    <source>
        <dbReference type="ARBA" id="ARBA00004167"/>
    </source>
</evidence>
<dbReference type="Gene3D" id="1.10.510.10">
    <property type="entry name" value="Transferase(Phosphotransferase) domain 1"/>
    <property type="match status" value="1"/>
</dbReference>
<dbReference type="SUPFAM" id="SSF48726">
    <property type="entry name" value="Immunoglobulin"/>
    <property type="match status" value="2"/>
</dbReference>
<dbReference type="PROSITE" id="PS50853">
    <property type="entry name" value="FN3"/>
    <property type="match status" value="4"/>
</dbReference>
<evidence type="ECO:0000256" key="4">
    <source>
        <dbReference type="ARBA" id="ARBA00022679"/>
    </source>
</evidence>
<evidence type="ECO:0000256" key="14">
    <source>
        <dbReference type="SAM" id="MobiDB-lite"/>
    </source>
</evidence>
<dbReference type="CDD" id="cd00192">
    <property type="entry name" value="PTKc"/>
    <property type="match status" value="1"/>
</dbReference>
<name>A0AAD9VGF0_ACRCE</name>
<reference evidence="20" key="1">
    <citation type="journal article" date="2023" name="G3 (Bethesda)">
        <title>Whole genome assembly and annotation of the endangered Caribbean coral Acropora cervicornis.</title>
        <authorList>
            <person name="Selwyn J.D."/>
            <person name="Vollmer S.V."/>
        </authorList>
    </citation>
    <scope>NUCLEOTIDE SEQUENCE</scope>
    <source>
        <strain evidence="20">K2</strain>
    </source>
</reference>
<feature type="compositionally biased region" description="Polar residues" evidence="14">
    <location>
        <begin position="769"/>
        <end position="779"/>
    </location>
</feature>
<dbReference type="SMART" id="SM00060">
    <property type="entry name" value="FN3"/>
    <property type="match status" value="4"/>
</dbReference>
<keyword evidence="6" id="KW-0677">Repeat</keyword>
<keyword evidence="10" id="KW-1015">Disulfide bond</keyword>
<dbReference type="PROSITE" id="PS50011">
    <property type="entry name" value="PROTEIN_KINASE_DOM"/>
    <property type="match status" value="1"/>
</dbReference>
<gene>
    <name evidence="20" type="ORF">P5673_001190</name>
</gene>
<comment type="subcellular location">
    <subcellularLocation>
        <location evidence="1">Membrane</location>
        <topology evidence="1">Single-pass membrane protein</topology>
    </subcellularLocation>
</comment>
<dbReference type="Proteomes" id="UP001249851">
    <property type="component" value="Unassembled WGS sequence"/>
</dbReference>
<dbReference type="GO" id="GO:0004714">
    <property type="term" value="F:transmembrane receptor protein tyrosine kinase activity"/>
    <property type="evidence" value="ECO:0007669"/>
    <property type="project" value="UniProtKB-EC"/>
</dbReference>
<dbReference type="InterPro" id="IPR020635">
    <property type="entry name" value="Tyr_kinase_cat_dom"/>
</dbReference>
<evidence type="ECO:0000256" key="10">
    <source>
        <dbReference type="ARBA" id="ARBA00023157"/>
    </source>
</evidence>
<dbReference type="PANTHER" id="PTHR24416">
    <property type="entry name" value="TYROSINE-PROTEIN KINASE RECEPTOR"/>
    <property type="match status" value="1"/>
</dbReference>
<feature type="region of interest" description="Disordered" evidence="14">
    <location>
        <begin position="748"/>
        <end position="793"/>
    </location>
</feature>
<sequence>MQSVQAYAVFVVCCILHCTTGQNPATRFTQAPPRTVSGILGYDVTFHWTFSFANDKDWKDFTQIYWGMTDNAKRVTDKYMTVFKDGRAIVNYQLKSLSLQSRLGVTKNISKDRCIVDFVLKNVTRRDATLAYGCTATVFGNPIWNGPIYLVLRGRQFGITANLVIPVPPSFTLRSNSTMEVEEGKHVNLRCGATGDPVPLIQWKRQSELLQSSKRTANLSITKVKLKNGGIYTCTAKNTGGSTSYSVLVRVTRYRPYIDNITSSKVVKSWLGHAVILKCIVDANPAATFTWYKDGRPILRDVNSTHNNSTLSIKPNKSDQFGSYLCKAVNIKGTTLHNITVEQLYPPGPPVITERIPDMLSISVSWAKPLNDGGKMVLDYKIVLLDVNKKEQKLLKGITGNAYTLQDLRQNRNYTIIIYARNDVGYGKPANVTISTLEAARPVILFIATAPSLMSVHVWWNSTNNNTGVKILDYRVMLIDTVTQEERNFSKITALSLYINNLKHNRTYLIKVQAENDDGYGRFKIKAFKTLEADPPGPPVIKAFPRVFELKITWNSSIQDISNIEILDYRIKVWDGSLLVQKQDAITGRSLVIKNLSRNKTYVIGIQARNEAGYGQMANITSRTILEEATPGVNSMFYKELEFVIWALGSSNVGPPDAPTITNITIQENYFLIRWTEPYNGESPIKLYTVTVWLISAVNNSHQTERPISRNTTETKLSLKFKWNKTYQVAVSAWNIHGQSFCRTPKIFTTRRPGSSSTVATASPKATPATHTQEQSTKSHTIDQEDQTVKAKSDKVENDKNIFIYLAPLWIVIAAFGIPSVLFVVWKAAKKITHVQTCKQPPKSRRARQYHNRDSESSVTTIADVTENKRRNHYESITAIFEMNHNYGYNADDEQNLQSPNSLNINGDQESKPYEYNHLHETSWDKTEKPKTKIQIGLVNPSNQGENELESGQGGMSPNHLYSHLIHSGRQTPVSNEYSTIPVKCKWEISRRRLRLDSITRCWQFGPVKKGFVLNVDQNGHWVPVTVKILSDKAHIPVIMRMQDNMAIFRGAIKVITVVRGKPNEQGRKDLLSELEILKSLPAHNHVIQLLACVTESEPFCIITEFTPYGDLLGFLRKKRGLEDAYYNTERLPRRSVTSHQLMQFAWEIADGMAHLSSAKIVHRDLAARNVLLGENLTCKITDFATSRDMGLQDMCQRQNGGRLPVKWTALEALLDDVYTTKSDVGLKQLSRRTSELYIRSFTDGTRKTYVDRGDPYPGIEVLDLIHRLASGYRIEKPMHVSEQVYDVMLSCWHEVPNTRPTFRELQNSIAQLDKENQNCINLRAYEGGLYESVQPLSR</sequence>
<accession>A0AAD9VGF0</accession>
<keyword evidence="13" id="KW-0393">Immunoglobulin domain</keyword>
<comment type="caution">
    <text evidence="20">The sequence shown here is derived from an EMBL/GenBank/DDBJ whole genome shotgun (WGS) entry which is preliminary data.</text>
</comment>
<dbReference type="GO" id="GO:0043235">
    <property type="term" value="C:receptor complex"/>
    <property type="evidence" value="ECO:0007669"/>
    <property type="project" value="TreeGrafter"/>
</dbReference>
<evidence type="ECO:0000256" key="11">
    <source>
        <dbReference type="ARBA" id="ARBA00023170"/>
    </source>
</evidence>
<dbReference type="GO" id="GO:0005524">
    <property type="term" value="F:ATP binding"/>
    <property type="evidence" value="ECO:0007669"/>
    <property type="project" value="InterPro"/>
</dbReference>
<evidence type="ECO:0000259" key="19">
    <source>
        <dbReference type="PROSITE" id="PS50853"/>
    </source>
</evidence>
<feature type="region of interest" description="Disordered" evidence="14">
    <location>
        <begin position="840"/>
        <end position="859"/>
    </location>
</feature>
<evidence type="ECO:0000256" key="6">
    <source>
        <dbReference type="ARBA" id="ARBA00022737"/>
    </source>
</evidence>
<evidence type="ECO:0000256" key="2">
    <source>
        <dbReference type="ARBA" id="ARBA00006692"/>
    </source>
</evidence>
<dbReference type="SUPFAM" id="SSF49265">
    <property type="entry name" value="Fibronectin type III"/>
    <property type="match status" value="3"/>
</dbReference>
<evidence type="ECO:0000256" key="7">
    <source>
        <dbReference type="ARBA" id="ARBA00022777"/>
    </source>
</evidence>
<dbReference type="FunFam" id="2.60.40.10:FF:000032">
    <property type="entry name" value="palladin isoform X1"/>
    <property type="match status" value="1"/>
</dbReference>
<dbReference type="InterPro" id="IPR036179">
    <property type="entry name" value="Ig-like_dom_sf"/>
</dbReference>
<evidence type="ECO:0000256" key="9">
    <source>
        <dbReference type="ARBA" id="ARBA00023136"/>
    </source>
</evidence>
<dbReference type="InterPro" id="IPR000719">
    <property type="entry name" value="Prot_kinase_dom"/>
</dbReference>
<feature type="domain" description="Fibronectin type-III" evidence="19">
    <location>
        <begin position="346"/>
        <end position="440"/>
    </location>
</feature>
<evidence type="ECO:0000259" key="18">
    <source>
        <dbReference type="PROSITE" id="PS50835"/>
    </source>
</evidence>
<keyword evidence="11 20" id="KW-0675">Receptor</keyword>
<dbReference type="PANTHER" id="PTHR24416:SF621">
    <property type="entry name" value="TYROSINE KINASE RECEPTOR CAD96CA"/>
    <property type="match status" value="1"/>
</dbReference>
<feature type="domain" description="Fibronectin type-III" evidence="19">
    <location>
        <begin position="655"/>
        <end position="753"/>
    </location>
</feature>
<dbReference type="Gene3D" id="2.60.40.10">
    <property type="entry name" value="Immunoglobulins"/>
    <property type="match status" value="6"/>
</dbReference>
<dbReference type="Pfam" id="PF07714">
    <property type="entry name" value="PK_Tyr_Ser-Thr"/>
    <property type="match status" value="1"/>
</dbReference>
<dbReference type="SMART" id="SM00219">
    <property type="entry name" value="TyrKc"/>
    <property type="match status" value="1"/>
</dbReference>
<evidence type="ECO:0000256" key="13">
    <source>
        <dbReference type="ARBA" id="ARBA00023319"/>
    </source>
</evidence>
<keyword evidence="8 15" id="KW-1133">Transmembrane helix</keyword>
<feature type="chain" id="PRO_5042035504" description="receptor protein-tyrosine kinase" evidence="16">
    <location>
        <begin position="22"/>
        <end position="1339"/>
    </location>
</feature>
<feature type="domain" description="Ig-like" evidence="18">
    <location>
        <begin position="256"/>
        <end position="342"/>
    </location>
</feature>
<protein>
    <recommendedName>
        <fullName evidence="3">receptor protein-tyrosine kinase</fullName>
        <ecNumber evidence="3">2.7.10.1</ecNumber>
    </recommendedName>
</protein>
<dbReference type="PROSITE" id="PS50835">
    <property type="entry name" value="IG_LIKE"/>
    <property type="match status" value="2"/>
</dbReference>
<dbReference type="InterPro" id="IPR050122">
    <property type="entry name" value="RTK"/>
</dbReference>
<dbReference type="CDD" id="cd00096">
    <property type="entry name" value="Ig"/>
    <property type="match status" value="1"/>
</dbReference>
<keyword evidence="4" id="KW-0808">Transferase</keyword>